<reference evidence="10" key="1">
    <citation type="submission" date="2011-02" db="EMBL/GenBank/DDBJ databases">
        <title>The complete genome of Planctomyces brasiliensis DSM 5305.</title>
        <authorList>
            <person name="Lucas S."/>
            <person name="Copeland A."/>
            <person name="Lapidus A."/>
            <person name="Bruce D."/>
            <person name="Goodwin L."/>
            <person name="Pitluck S."/>
            <person name="Kyrpides N."/>
            <person name="Mavromatis K."/>
            <person name="Pagani I."/>
            <person name="Ivanova N."/>
            <person name="Ovchinnikova G."/>
            <person name="Lu M."/>
            <person name="Detter J.C."/>
            <person name="Han C."/>
            <person name="Land M."/>
            <person name="Hauser L."/>
            <person name="Markowitz V."/>
            <person name="Cheng J.-F."/>
            <person name="Hugenholtz P."/>
            <person name="Woyke T."/>
            <person name="Wu D."/>
            <person name="Tindall B."/>
            <person name="Pomrenke H.G."/>
            <person name="Brambilla E."/>
            <person name="Klenk H.-P."/>
            <person name="Eisen J.A."/>
        </authorList>
    </citation>
    <scope>NUCLEOTIDE SEQUENCE [LARGE SCALE GENOMIC DNA]</scope>
    <source>
        <strain evidence="10">ATCC 49424 / DSM 5305 / JCM 21570 / NBRC 103401 / IFAM 1448</strain>
    </source>
</reference>
<evidence type="ECO:0000256" key="7">
    <source>
        <dbReference type="SAM" id="Phobius"/>
    </source>
</evidence>
<evidence type="ECO:0000313" key="9">
    <source>
        <dbReference type="EMBL" id="ADY60404.1"/>
    </source>
</evidence>
<keyword evidence="6 7" id="KW-0472">Membrane</keyword>
<dbReference type="eggNOG" id="COG1459">
    <property type="taxonomic scope" value="Bacteria"/>
</dbReference>
<keyword evidence="3" id="KW-1003">Cell membrane</keyword>
<dbReference type="RefSeq" id="WP_013629126.1">
    <property type="nucleotide sequence ID" value="NC_015174.1"/>
</dbReference>
<accession>F0STE2</accession>
<name>F0STE2_RUBBR</name>
<dbReference type="PANTHER" id="PTHR30012:SF0">
    <property type="entry name" value="TYPE II SECRETION SYSTEM PROTEIN F-RELATED"/>
    <property type="match status" value="1"/>
</dbReference>
<dbReference type="OrthoDB" id="279749at2"/>
<evidence type="ECO:0000313" key="10">
    <source>
        <dbReference type="Proteomes" id="UP000006860"/>
    </source>
</evidence>
<evidence type="ECO:0000256" key="3">
    <source>
        <dbReference type="ARBA" id="ARBA00022475"/>
    </source>
</evidence>
<keyword evidence="5 7" id="KW-1133">Transmembrane helix</keyword>
<evidence type="ECO:0000256" key="1">
    <source>
        <dbReference type="ARBA" id="ARBA00004651"/>
    </source>
</evidence>
<feature type="domain" description="Type II secretion system protein GspF" evidence="8">
    <location>
        <begin position="14"/>
        <end position="131"/>
    </location>
</feature>
<dbReference type="InterPro" id="IPR042094">
    <property type="entry name" value="T2SS_GspF_sf"/>
</dbReference>
<dbReference type="GO" id="GO:0005886">
    <property type="term" value="C:plasma membrane"/>
    <property type="evidence" value="ECO:0007669"/>
    <property type="project" value="UniProtKB-SubCell"/>
</dbReference>
<comment type="subcellular location">
    <subcellularLocation>
        <location evidence="1">Cell membrane</location>
        <topology evidence="1">Multi-pass membrane protein</topology>
    </subcellularLocation>
</comment>
<dbReference type="GO" id="GO:0015628">
    <property type="term" value="P:protein secretion by the type II secretion system"/>
    <property type="evidence" value="ECO:0007669"/>
    <property type="project" value="TreeGrafter"/>
</dbReference>
<dbReference type="InterPro" id="IPR018076">
    <property type="entry name" value="T2SS_GspF_dom"/>
</dbReference>
<organism evidence="9 10">
    <name type="scientific">Rubinisphaera brasiliensis (strain ATCC 49424 / DSM 5305 / JCM 21570 / IAM 15109 / NBRC 103401 / IFAM 1448)</name>
    <name type="common">Planctomyces brasiliensis</name>
    <dbReference type="NCBI Taxonomy" id="756272"/>
    <lineage>
        <taxon>Bacteria</taxon>
        <taxon>Pseudomonadati</taxon>
        <taxon>Planctomycetota</taxon>
        <taxon>Planctomycetia</taxon>
        <taxon>Planctomycetales</taxon>
        <taxon>Planctomycetaceae</taxon>
        <taxon>Rubinisphaera</taxon>
    </lineage>
</organism>
<feature type="transmembrane region" description="Helical" evidence="7">
    <location>
        <begin position="110"/>
        <end position="131"/>
    </location>
</feature>
<feature type="transmembrane region" description="Helical" evidence="7">
    <location>
        <begin position="301"/>
        <end position="328"/>
    </location>
</feature>
<keyword evidence="4 7" id="KW-0812">Transmembrane</keyword>
<dbReference type="Gene3D" id="1.20.81.30">
    <property type="entry name" value="Type II secretion system (T2SS), domain F"/>
    <property type="match status" value="1"/>
</dbReference>
<dbReference type="HOGENOM" id="CLU_823576_0_0_0"/>
<dbReference type="EMBL" id="CP002546">
    <property type="protein sequence ID" value="ADY60404.1"/>
    <property type="molecule type" value="Genomic_DNA"/>
</dbReference>
<protein>
    <submittedName>
        <fullName evidence="9">Type II secretion system F domain protein</fullName>
    </submittedName>
</protein>
<proteinExistence type="inferred from homology"/>
<evidence type="ECO:0000256" key="5">
    <source>
        <dbReference type="ARBA" id="ARBA00022989"/>
    </source>
</evidence>
<dbReference type="KEGG" id="pbs:Plabr_2805"/>
<evidence type="ECO:0000256" key="2">
    <source>
        <dbReference type="ARBA" id="ARBA00005745"/>
    </source>
</evidence>
<evidence type="ECO:0000259" key="8">
    <source>
        <dbReference type="Pfam" id="PF00482"/>
    </source>
</evidence>
<dbReference type="PANTHER" id="PTHR30012">
    <property type="entry name" value="GENERAL SECRETION PATHWAY PROTEIN"/>
    <property type="match status" value="1"/>
</dbReference>
<dbReference type="InterPro" id="IPR003004">
    <property type="entry name" value="GspF/PilC"/>
</dbReference>
<sequence length="337" mass="38127">MRRLSLTELVEFNDMLAGTVRGNAPLPDAIRLAQEGAGRRQRELQQFVLDRLERGQSLSAALAERPDLFDPRYQQVVAAGEEGNHLGAVLEAFSRYLWQLIELRRSLSRALLYPLLVTCIGYVLFVFVGGITTSRFVSFYRDTPMPLTPVLSALNVVYSNILYWVWIPPLILLLSWISWMYRRSGQLQLGRAESGVLSRLPGVGRALRLHRLANFTEIIALLLNENVPFAKSMYVAAHASGDAELIALSREPEALPAAPKWSVPPFLRWLLELSSGNHDVAKTMQHAGRMYRRRAEVASEWVRLLAPVLFLVFGGGAFTFLYVMTVFYPFTEMLFRL</sequence>
<gene>
    <name evidence="9" type="ordered locus">Plabr_2805</name>
</gene>
<keyword evidence="10" id="KW-1185">Reference proteome</keyword>
<dbReference type="Pfam" id="PF00482">
    <property type="entry name" value="T2SSF"/>
    <property type="match status" value="1"/>
</dbReference>
<dbReference type="AlphaFoldDB" id="F0STE2"/>
<evidence type="ECO:0000256" key="6">
    <source>
        <dbReference type="ARBA" id="ARBA00023136"/>
    </source>
</evidence>
<evidence type="ECO:0000256" key="4">
    <source>
        <dbReference type="ARBA" id="ARBA00022692"/>
    </source>
</evidence>
<feature type="transmembrane region" description="Helical" evidence="7">
    <location>
        <begin position="161"/>
        <end position="181"/>
    </location>
</feature>
<comment type="similarity">
    <text evidence="2">Belongs to the GSP F family.</text>
</comment>
<dbReference type="Proteomes" id="UP000006860">
    <property type="component" value="Chromosome"/>
</dbReference>
<dbReference type="STRING" id="756272.Plabr_2805"/>